<proteinExistence type="predicted"/>
<organism evidence="1">
    <name type="scientific">Culex pipiens</name>
    <name type="common">House mosquito</name>
    <dbReference type="NCBI Taxonomy" id="7175"/>
    <lineage>
        <taxon>Eukaryota</taxon>
        <taxon>Metazoa</taxon>
        <taxon>Ecdysozoa</taxon>
        <taxon>Arthropoda</taxon>
        <taxon>Hexapoda</taxon>
        <taxon>Insecta</taxon>
        <taxon>Pterygota</taxon>
        <taxon>Neoptera</taxon>
        <taxon>Endopterygota</taxon>
        <taxon>Diptera</taxon>
        <taxon>Nematocera</taxon>
        <taxon>Culicoidea</taxon>
        <taxon>Culicidae</taxon>
        <taxon>Culicinae</taxon>
        <taxon>Culicini</taxon>
        <taxon>Culex</taxon>
        <taxon>Culex</taxon>
    </lineage>
</organism>
<sequence>MVAISAWLITTTALNYDNIPFHTGHSFTWLGRWPTPSVQICADDRLTRTATVARGGRASLSHCSKRSTTPVSTHTRYRISSIQMIRLLFIITDLLWDTLVCRGQQVPQVSTREQILRPTADDQSCRRNSSPT</sequence>
<dbReference type="EMBL" id="HBUE01047716">
    <property type="protein sequence ID" value="CAG6463314.1"/>
    <property type="molecule type" value="Transcribed_RNA"/>
</dbReference>
<accession>A0A8D8ATD4</accession>
<protein>
    <submittedName>
        <fullName evidence="1">(northern house mosquito) hypothetical protein</fullName>
    </submittedName>
</protein>
<reference evidence="1" key="1">
    <citation type="submission" date="2021-05" db="EMBL/GenBank/DDBJ databases">
        <authorList>
            <person name="Alioto T."/>
            <person name="Alioto T."/>
            <person name="Gomez Garrido J."/>
        </authorList>
    </citation>
    <scope>NUCLEOTIDE SEQUENCE</scope>
</reference>
<name>A0A8D8ATD4_CULPI</name>
<dbReference type="AlphaFoldDB" id="A0A8D8ATD4"/>
<evidence type="ECO:0000313" key="1">
    <source>
        <dbReference type="EMBL" id="CAG6463314.1"/>
    </source>
</evidence>